<evidence type="ECO:0000313" key="4">
    <source>
        <dbReference type="Proteomes" id="UP000324800"/>
    </source>
</evidence>
<feature type="transmembrane region" description="Helical" evidence="2">
    <location>
        <begin position="65"/>
        <end position="83"/>
    </location>
</feature>
<evidence type="ECO:0000256" key="2">
    <source>
        <dbReference type="SAM" id="Phobius"/>
    </source>
</evidence>
<gene>
    <name evidence="3" type="ORF">EZS28_016506</name>
</gene>
<feature type="compositionally biased region" description="Polar residues" evidence="1">
    <location>
        <begin position="300"/>
        <end position="311"/>
    </location>
</feature>
<protein>
    <recommendedName>
        <fullName evidence="5">Transmembrane protein</fullName>
    </recommendedName>
</protein>
<keyword evidence="2" id="KW-0812">Transmembrane</keyword>
<feature type="compositionally biased region" description="Polar residues" evidence="1">
    <location>
        <begin position="577"/>
        <end position="592"/>
    </location>
</feature>
<dbReference type="EMBL" id="SNRW01004168">
    <property type="protein sequence ID" value="KAA6387968.1"/>
    <property type="molecule type" value="Genomic_DNA"/>
</dbReference>
<feature type="region of interest" description="Disordered" evidence="1">
    <location>
        <begin position="300"/>
        <end position="385"/>
    </location>
</feature>
<dbReference type="Proteomes" id="UP000324800">
    <property type="component" value="Unassembled WGS sequence"/>
</dbReference>
<evidence type="ECO:0000313" key="3">
    <source>
        <dbReference type="EMBL" id="KAA6387968.1"/>
    </source>
</evidence>
<feature type="region of interest" description="Disordered" evidence="1">
    <location>
        <begin position="421"/>
        <end position="470"/>
    </location>
</feature>
<keyword evidence="2" id="KW-1133">Transmembrane helix</keyword>
<feature type="region of interest" description="Disordered" evidence="1">
    <location>
        <begin position="660"/>
        <end position="688"/>
    </location>
</feature>
<feature type="compositionally biased region" description="Polar residues" evidence="1">
    <location>
        <begin position="330"/>
        <end position="367"/>
    </location>
</feature>
<reference evidence="3 4" key="1">
    <citation type="submission" date="2019-03" db="EMBL/GenBank/DDBJ databases">
        <title>Single cell metagenomics reveals metabolic interactions within the superorganism composed of flagellate Streblomastix strix and complex community of Bacteroidetes bacteria on its surface.</title>
        <authorList>
            <person name="Treitli S.C."/>
            <person name="Kolisko M."/>
            <person name="Husnik F."/>
            <person name="Keeling P."/>
            <person name="Hampl V."/>
        </authorList>
    </citation>
    <scope>NUCLEOTIDE SEQUENCE [LARGE SCALE GENOMIC DNA]</scope>
    <source>
        <strain evidence="3">ST1C</strain>
    </source>
</reference>
<name>A0A5J4VZH4_9EUKA</name>
<accession>A0A5J4VZH4</accession>
<feature type="region of interest" description="Disordered" evidence="1">
    <location>
        <begin position="187"/>
        <end position="207"/>
    </location>
</feature>
<sequence length="752" mass="85840">MNQLVIKDFTSELNPINGEITFLSNYYLLLANFPHDVFQQLKFISFSYIDNAIQQAFICEKENTTYAVVITVIFITFLLIEYIRAIRIVRQERKDTFLVYLLTPKPIIKQMLMQLNVEFQNQSESFKPVNQQIALQDDEEEVNELGDYNFHDLMGRSKMSKIPRAGSSNGRQTPILNKQEQQLQQYQQPADTVRTKQSKSRQIASDTSILSQDSIFSNKTGSFKKTTRIISPDGTMNTYESVNKKKIKNKKKLNAGVKLGVLHKHQNKDTLTSSTSTLQKQKRIEQNLSIEMTQSITDNNYQDLENGSQSSFKRKKTAEKKKITFKVDSMSISPTTSSQNDRNSPHNSINKMNINTDQTNNKNTSLSKVKMAESQRRKKVKSREIVSKSPDMNQINNPDRVLSSQSNRFMIDMNFARGYSSFSPAARPIKSETKRRKKVKSRDVQPRLKQLNRHQSNPQINSPSDLSYQPNVFEQNNYNVRAQRQFNQLQQAVFSQSSEQQNQITLTEQASQQQLQLQPSFTDNTLQNQQQLSEYVPGQNVTPTPSHLFGDIYSDLYDTQESDALNAEDMDELEGTIETSDNNNNSNIQTASDNYIDDNDVDQQQIQDNQQIIEKIETLMHLEQLKIDQELKEAQHVPDKSLLSHSSQLTLYSQTIQYPPSQSQQTIQTQTIPGSSLPSSPLSKTSSNQHSFNASIVNRSNIYDLYTNQSLNSPSVGYPSSFASHLTIQTYSPMQDIPQTPTFLKKGFSSSS</sequence>
<comment type="caution">
    <text evidence="3">The sequence shown here is derived from an EMBL/GenBank/DDBJ whole genome shotgun (WGS) entry which is preliminary data.</text>
</comment>
<feature type="compositionally biased region" description="Low complexity" evidence="1">
    <location>
        <begin position="660"/>
        <end position="687"/>
    </location>
</feature>
<organism evidence="3 4">
    <name type="scientific">Streblomastix strix</name>
    <dbReference type="NCBI Taxonomy" id="222440"/>
    <lineage>
        <taxon>Eukaryota</taxon>
        <taxon>Metamonada</taxon>
        <taxon>Preaxostyla</taxon>
        <taxon>Oxymonadida</taxon>
        <taxon>Streblomastigidae</taxon>
        <taxon>Streblomastix</taxon>
    </lineage>
</organism>
<proteinExistence type="predicted"/>
<dbReference type="AlphaFoldDB" id="A0A5J4VZH4"/>
<keyword evidence="2" id="KW-0472">Membrane</keyword>
<feature type="compositionally biased region" description="Polar residues" evidence="1">
    <location>
        <begin position="453"/>
        <end position="470"/>
    </location>
</feature>
<feature type="region of interest" description="Disordered" evidence="1">
    <location>
        <begin position="576"/>
        <end position="595"/>
    </location>
</feature>
<evidence type="ECO:0008006" key="5">
    <source>
        <dbReference type="Google" id="ProtNLM"/>
    </source>
</evidence>
<feature type="non-terminal residue" evidence="3">
    <location>
        <position position="752"/>
    </location>
</feature>
<evidence type="ECO:0000256" key="1">
    <source>
        <dbReference type="SAM" id="MobiDB-lite"/>
    </source>
</evidence>